<dbReference type="RefSeq" id="WP_126685523.1">
    <property type="nucleotide sequence ID" value="NZ_RYYV01000010.1"/>
</dbReference>
<proteinExistence type="predicted"/>
<organism evidence="1 2">
    <name type="scientific">Dyella choica</name>
    <dbReference type="NCBI Taxonomy" id="1927959"/>
    <lineage>
        <taxon>Bacteria</taxon>
        <taxon>Pseudomonadati</taxon>
        <taxon>Pseudomonadota</taxon>
        <taxon>Gammaproteobacteria</taxon>
        <taxon>Lysobacterales</taxon>
        <taxon>Rhodanobacteraceae</taxon>
        <taxon>Dyella</taxon>
    </lineage>
</organism>
<reference evidence="1 2" key="1">
    <citation type="submission" date="2018-12" db="EMBL/GenBank/DDBJ databases">
        <title>Dyella dinghuensis sp. nov. DHOA06 and Dyella choica sp. nov. 4M-K27, isolated from forest soil.</title>
        <authorList>
            <person name="Qiu L.-H."/>
            <person name="Gao Z.-H."/>
        </authorList>
    </citation>
    <scope>NUCLEOTIDE SEQUENCE [LARGE SCALE GENOMIC DNA]</scope>
    <source>
        <strain evidence="1 2">4M-K27</strain>
    </source>
</reference>
<protein>
    <submittedName>
        <fullName evidence="1">Uncharacterized protein</fullName>
    </submittedName>
</protein>
<evidence type="ECO:0000313" key="2">
    <source>
        <dbReference type="Proteomes" id="UP000274358"/>
    </source>
</evidence>
<keyword evidence="2" id="KW-1185">Reference proteome</keyword>
<sequence>MTSRLDQARQLMESAELEAMPERKLADIKEALDLIAEYLDGRSENSREYDLANNLRRTHIRRLIEQIVSNKSLRADDAFGLWFDYFRFFFFEVRDVVDSALSADPDLQRRYKAFEDIGVPQLLEAAKLCGLVPSDEGHSK</sequence>
<name>A0A3S0RZH6_9GAMM</name>
<dbReference type="EMBL" id="RYYV01000010">
    <property type="protein sequence ID" value="RUL74077.1"/>
    <property type="molecule type" value="Genomic_DNA"/>
</dbReference>
<dbReference type="Proteomes" id="UP000274358">
    <property type="component" value="Unassembled WGS sequence"/>
</dbReference>
<comment type="caution">
    <text evidence="1">The sequence shown here is derived from an EMBL/GenBank/DDBJ whole genome shotgun (WGS) entry which is preliminary data.</text>
</comment>
<evidence type="ECO:0000313" key="1">
    <source>
        <dbReference type="EMBL" id="RUL74077.1"/>
    </source>
</evidence>
<accession>A0A3S0RZH6</accession>
<dbReference type="AlphaFoldDB" id="A0A3S0RZH6"/>
<gene>
    <name evidence="1" type="ORF">EKH80_14710</name>
</gene>